<reference evidence="11" key="1">
    <citation type="submission" date="2018-11" db="EMBL/GenBank/DDBJ databases">
        <authorList>
            <consortium name="Pathogen Informatics"/>
        </authorList>
    </citation>
    <scope>NUCLEOTIDE SEQUENCE</scope>
</reference>
<keyword evidence="7" id="KW-0677">Repeat</keyword>
<dbReference type="InterPro" id="IPR017191">
    <property type="entry name" value="Junctophilin"/>
</dbReference>
<evidence type="ECO:0000313" key="11">
    <source>
        <dbReference type="EMBL" id="VEL16617.1"/>
    </source>
</evidence>
<dbReference type="Proteomes" id="UP000784294">
    <property type="component" value="Unassembled WGS sequence"/>
</dbReference>
<dbReference type="GO" id="GO:0005886">
    <property type="term" value="C:plasma membrane"/>
    <property type="evidence" value="ECO:0007669"/>
    <property type="project" value="UniProtKB-SubCell"/>
</dbReference>
<keyword evidence="12" id="KW-1185">Reference proteome</keyword>
<evidence type="ECO:0000256" key="8">
    <source>
        <dbReference type="ARBA" id="ARBA00022824"/>
    </source>
</evidence>
<evidence type="ECO:0000256" key="4">
    <source>
        <dbReference type="ARBA" id="ARBA00008599"/>
    </source>
</evidence>
<dbReference type="GO" id="GO:0030314">
    <property type="term" value="C:junctional membrane complex"/>
    <property type="evidence" value="ECO:0007669"/>
    <property type="project" value="InterPro"/>
</dbReference>
<dbReference type="FunFam" id="2.20.110.10:FF:000001">
    <property type="entry name" value="Junctophilin"/>
    <property type="match status" value="1"/>
</dbReference>
<dbReference type="SMART" id="SM00698">
    <property type="entry name" value="MORN"/>
    <property type="match status" value="2"/>
</dbReference>
<evidence type="ECO:0000256" key="9">
    <source>
        <dbReference type="ARBA" id="ARBA00022989"/>
    </source>
</evidence>
<evidence type="ECO:0000256" key="7">
    <source>
        <dbReference type="ARBA" id="ARBA00022737"/>
    </source>
</evidence>
<keyword evidence="10" id="KW-0472">Membrane</keyword>
<proteinExistence type="inferred from homology"/>
<evidence type="ECO:0000256" key="5">
    <source>
        <dbReference type="ARBA" id="ARBA00022475"/>
    </source>
</evidence>
<dbReference type="EMBL" id="CAAALY010029186">
    <property type="protein sequence ID" value="VEL16617.1"/>
    <property type="molecule type" value="Genomic_DNA"/>
</dbReference>
<keyword evidence="6" id="KW-0812">Transmembrane</keyword>
<sequence>MPLQLPLPNIIPSEINKFEAKVNAPVLPLSAVDEVNSDSLAENLLRLLRSPPIDSRIWSEAVLMRNSTPFNFGYRPKPHSTGDIGASAPVLTTSIKNSIENSRFRDHGIGVIEIYAGQWHEDQRSGYGVALRSDGLAYSGEWLANQKHGLGMTVYPDGRSEEGRYRANRLVVEVIRRNRLQLFRNSKLRESVEEAVRRAGESAQEARNNAATMAYISSPLTEGMYEEDFGSLYCEPDDSVLAFVLHVTNMVRAKNHYLRSITKSIKPSKVVIEILLTSHTSICNIMRYSMIWLAALGLSYIA</sequence>
<evidence type="ECO:0000256" key="1">
    <source>
        <dbReference type="ARBA" id="ARBA00004163"/>
    </source>
</evidence>
<evidence type="ECO:0000256" key="2">
    <source>
        <dbReference type="ARBA" id="ARBA00004184"/>
    </source>
</evidence>
<name>A0A448WP63_9PLAT</name>
<accession>A0A448WP63</accession>
<evidence type="ECO:0000313" key="12">
    <source>
        <dbReference type="Proteomes" id="UP000784294"/>
    </source>
</evidence>
<comment type="subcellular location">
    <subcellularLocation>
        <location evidence="3">Cell membrane</location>
    </subcellularLocation>
    <subcellularLocation>
        <location evidence="2">Endomembrane system</location>
        <topology evidence="2">Peripheral membrane protein</topology>
    </subcellularLocation>
    <subcellularLocation>
        <location evidence="1">Endoplasmic reticulum membrane</location>
        <topology evidence="1">Single-pass type IV membrane protein</topology>
    </subcellularLocation>
</comment>
<comment type="similarity">
    <text evidence="4">Belongs to the junctophilin family.</text>
</comment>
<protein>
    <submittedName>
        <fullName evidence="11">Uncharacterized protein</fullName>
    </submittedName>
</protein>
<evidence type="ECO:0000256" key="6">
    <source>
        <dbReference type="ARBA" id="ARBA00022692"/>
    </source>
</evidence>
<keyword evidence="5" id="KW-1003">Cell membrane</keyword>
<dbReference type="PANTHER" id="PTHR23085">
    <property type="entry name" value="GH28348P"/>
    <property type="match status" value="1"/>
</dbReference>
<dbReference type="PANTHER" id="PTHR23085:SF16">
    <property type="entry name" value="GH28348P"/>
    <property type="match status" value="1"/>
</dbReference>
<dbReference type="InterPro" id="IPR003409">
    <property type="entry name" value="MORN"/>
</dbReference>
<evidence type="ECO:0000256" key="10">
    <source>
        <dbReference type="ARBA" id="ARBA00023136"/>
    </source>
</evidence>
<evidence type="ECO:0000256" key="3">
    <source>
        <dbReference type="ARBA" id="ARBA00004236"/>
    </source>
</evidence>
<comment type="caution">
    <text evidence="11">The sequence shown here is derived from an EMBL/GenBank/DDBJ whole genome shotgun (WGS) entry which is preliminary data.</text>
</comment>
<dbReference type="GO" id="GO:0005789">
    <property type="term" value="C:endoplasmic reticulum membrane"/>
    <property type="evidence" value="ECO:0007669"/>
    <property type="project" value="UniProtKB-SubCell"/>
</dbReference>
<dbReference type="Gene3D" id="2.20.110.10">
    <property type="entry name" value="Histone H3 K4-specific methyltransferase SET7/9 N-terminal domain"/>
    <property type="match status" value="1"/>
</dbReference>
<organism evidence="11 12">
    <name type="scientific">Protopolystoma xenopodis</name>
    <dbReference type="NCBI Taxonomy" id="117903"/>
    <lineage>
        <taxon>Eukaryota</taxon>
        <taxon>Metazoa</taxon>
        <taxon>Spiralia</taxon>
        <taxon>Lophotrochozoa</taxon>
        <taxon>Platyhelminthes</taxon>
        <taxon>Monogenea</taxon>
        <taxon>Polyopisthocotylea</taxon>
        <taxon>Polystomatidea</taxon>
        <taxon>Polystomatidae</taxon>
        <taxon>Protopolystoma</taxon>
    </lineage>
</organism>
<keyword evidence="8" id="KW-0256">Endoplasmic reticulum</keyword>
<dbReference type="SUPFAM" id="SSF82185">
    <property type="entry name" value="Histone H3 K4-specific methyltransferase SET7/9 N-terminal domain"/>
    <property type="match status" value="1"/>
</dbReference>
<gene>
    <name evidence="11" type="ORF">PXEA_LOCUS10057</name>
</gene>
<dbReference type="OrthoDB" id="284854at2759"/>
<dbReference type="Pfam" id="PF02493">
    <property type="entry name" value="MORN"/>
    <property type="match status" value="2"/>
</dbReference>
<dbReference type="AlphaFoldDB" id="A0A448WP63"/>
<keyword evidence="9" id="KW-1133">Transmembrane helix</keyword>